<dbReference type="CDD" id="cd09076">
    <property type="entry name" value="L1-EN"/>
    <property type="match status" value="1"/>
</dbReference>
<dbReference type="InterPro" id="IPR005135">
    <property type="entry name" value="Endo/exonuclease/phosphatase"/>
</dbReference>
<dbReference type="Pfam" id="PF03372">
    <property type="entry name" value="Exo_endo_phos"/>
    <property type="match status" value="1"/>
</dbReference>
<accession>A0A8C5QFV6</accession>
<dbReference type="GeneTree" id="ENSGT00940000163630"/>
<reference evidence="3" key="2">
    <citation type="submission" date="2025-09" db="UniProtKB">
        <authorList>
            <consortium name="Ensembl"/>
        </authorList>
    </citation>
    <scope>IDENTIFICATION</scope>
</reference>
<dbReference type="SUPFAM" id="SSF56672">
    <property type="entry name" value="DNA/RNA polymerases"/>
    <property type="match status" value="1"/>
</dbReference>
<name>A0A8C5QFV6_9ANUR</name>
<reference evidence="3" key="1">
    <citation type="submission" date="2025-08" db="UniProtKB">
        <authorList>
            <consortium name="Ensembl"/>
        </authorList>
    </citation>
    <scope>IDENTIFICATION</scope>
</reference>
<dbReference type="Proteomes" id="UP000694569">
    <property type="component" value="Unplaced"/>
</dbReference>
<dbReference type="PANTHER" id="PTHR31635:SF196">
    <property type="entry name" value="REVERSE TRANSCRIPTASE DOMAIN-CONTAINING PROTEIN-RELATED"/>
    <property type="match status" value="1"/>
</dbReference>
<protein>
    <recommendedName>
        <fullName evidence="2">Reverse transcriptase domain-containing protein</fullName>
    </recommendedName>
</protein>
<dbReference type="GO" id="GO:0003824">
    <property type="term" value="F:catalytic activity"/>
    <property type="evidence" value="ECO:0007669"/>
    <property type="project" value="InterPro"/>
</dbReference>
<dbReference type="InterPro" id="IPR000477">
    <property type="entry name" value="RT_dom"/>
</dbReference>
<evidence type="ECO:0000313" key="4">
    <source>
        <dbReference type="Proteomes" id="UP000694569"/>
    </source>
</evidence>
<dbReference type="CDD" id="cd01650">
    <property type="entry name" value="RT_nLTR_like"/>
    <property type="match status" value="1"/>
</dbReference>
<dbReference type="Gene3D" id="3.60.10.10">
    <property type="entry name" value="Endonuclease/exonuclease/phosphatase"/>
    <property type="match status" value="1"/>
</dbReference>
<evidence type="ECO:0000259" key="2">
    <source>
        <dbReference type="PROSITE" id="PS50878"/>
    </source>
</evidence>
<dbReference type="PROSITE" id="PS50878">
    <property type="entry name" value="RT_POL"/>
    <property type="match status" value="1"/>
</dbReference>
<dbReference type="InterPro" id="IPR036691">
    <property type="entry name" value="Endo/exonu/phosph_ase_sf"/>
</dbReference>
<dbReference type="PANTHER" id="PTHR31635">
    <property type="entry name" value="REVERSE TRANSCRIPTASE DOMAIN-CONTAINING PROTEIN-RELATED"/>
    <property type="match status" value="1"/>
</dbReference>
<feature type="domain" description="Reverse transcriptase" evidence="2">
    <location>
        <begin position="508"/>
        <end position="782"/>
    </location>
</feature>
<evidence type="ECO:0000313" key="3">
    <source>
        <dbReference type="Ensembl" id="ENSLLEP00000037538.1"/>
    </source>
</evidence>
<keyword evidence="4" id="KW-1185">Reference proteome</keyword>
<dbReference type="Ensembl" id="ENSLLET00000038977.1">
    <property type="protein sequence ID" value="ENSLLEP00000037538.1"/>
    <property type="gene ID" value="ENSLLEG00000023771.1"/>
</dbReference>
<evidence type="ECO:0000256" key="1">
    <source>
        <dbReference type="SAM" id="MobiDB-lite"/>
    </source>
</evidence>
<dbReference type="SUPFAM" id="SSF56219">
    <property type="entry name" value="DNase I-like"/>
    <property type="match status" value="1"/>
</dbReference>
<proteinExistence type="predicted"/>
<dbReference type="OrthoDB" id="410104at2759"/>
<sequence>MSKPQFQIYSLNVRGLNTPYKRHALFRDLHKSQPAIVCLQETHFCKRRPPFLKSRMYTDAYHSTAPTKSKGVSIMFHRDWTFVCSAQYDDPLGRLVILVGTLNELPVTIANLYLPNDNPVSYLRKTFCRVKKMSSGTMFLCGDFNCTPDPEVDTQTSQPRPHSRSPPPSSKQLREFMHSFDLYDTWRICHPNTRDYTYFSHVHSSYSRIDLCLIHSSALSRLLEATIGIITWSDHAPLTLTFEAAFPPRGMGNWRLNDSLIVDREDVQTTLQLLQEYFMTNVTGDVATASVWLAHKAVMRGHFIQKGAQRKRRLNAQMTALTRRITDLETQNKASPTPHITAQLTAQRRELEHLMLQVTARSIRRLNYAHYTQGNKSGKLLASKLKGKRMQTNIPYLLDANNVKIYNPALITDEFARYYASLYNLGLDHTVPSPTQADIDLFLQAAHLPSLSPSQATDLLAAFTEEEVLKAIKALPKNKAPGPDGFTNLYYQVFASSLVPTLTLFFNDIKNTGIIPPEMLQATVVTLPKPGKAPTHCANFRPISLLNVEAKLYAKLLATRLGPLLPSLIATEQTGFVPGRQTCDNTRRFYDIIDLAHRTNTSGLLLALDAEKAFDRLHWGYMRLVLLKFGLPAQFVHSIMALYSAPSAKLLASGFLSSSFHITNGTRQGCPLSPLIFILALEPLALQIKSSQTIKGMPTPQGEHKLALFADDILLFLTTPEISLPPLFCLLDRFGALSYYKNNVSKTQALPINVAASSLSSLRSTYPFDWRSTSLKYLGISLTKSRGTILKENFMPLLNSIEKQLSTWSTNESSWLGRMAAIKMSILPQILYYFRNIPVFIPAHLLLRLQKLLHAHIWKGKPPRVSASTVIAPRRTGGLGFVDLQSYYKAALLAQLLSSMHLKETPLWLQLENAMIFPYKLHDLLWLPLLPRNSTMGLLPASMLFLTSWRQWGRPLVRPYDLLYLAPLRVLCRYIPDLNLDSWFLRGLTQVWQLFTPHSLKPFPDLVQEFAIPLSDCFSYLRVKHALHQKGLTSFTPTNLSAFHKLCMGKKCQMKPLSLCYNSLLTPNPPKKLPYMVKWEKDLAFTLSVDDWSYAMDTIYKYSRSTNLREAHIKLLCRWYLTPTRLAHISGTTGFCWRCLTGLGSLLHTFWLCPALGGYWVKISRLISHCTLLRLPLCPKMYLLHIIPITIQIRHRRFISMVLGTAKTVIARHWRSSFCPSMKEVMMALESVCKYEEMFHIANNSMCQFDDTWEGWRVFVESGTLI</sequence>
<dbReference type="InterPro" id="IPR043502">
    <property type="entry name" value="DNA/RNA_pol_sf"/>
</dbReference>
<dbReference type="Pfam" id="PF00078">
    <property type="entry name" value="RVT_1"/>
    <property type="match status" value="1"/>
</dbReference>
<dbReference type="AlphaFoldDB" id="A0A8C5QFV6"/>
<organism evidence="3 4">
    <name type="scientific">Leptobrachium leishanense</name>
    <name type="common">Leishan spiny toad</name>
    <dbReference type="NCBI Taxonomy" id="445787"/>
    <lineage>
        <taxon>Eukaryota</taxon>
        <taxon>Metazoa</taxon>
        <taxon>Chordata</taxon>
        <taxon>Craniata</taxon>
        <taxon>Vertebrata</taxon>
        <taxon>Euteleostomi</taxon>
        <taxon>Amphibia</taxon>
        <taxon>Batrachia</taxon>
        <taxon>Anura</taxon>
        <taxon>Pelobatoidea</taxon>
        <taxon>Megophryidae</taxon>
        <taxon>Leptobrachium</taxon>
    </lineage>
</organism>
<feature type="region of interest" description="Disordered" evidence="1">
    <location>
        <begin position="150"/>
        <end position="170"/>
    </location>
</feature>